<dbReference type="NCBIfam" id="NF005559">
    <property type="entry name" value="PRK07231.1"/>
    <property type="match status" value="1"/>
</dbReference>
<dbReference type="GO" id="GO:0005997">
    <property type="term" value="P:xylulose metabolic process"/>
    <property type="evidence" value="ECO:0007669"/>
    <property type="project" value="TreeGrafter"/>
</dbReference>
<dbReference type="InterPro" id="IPR051737">
    <property type="entry name" value="L-xylulose/Carbonyl_redctase"/>
</dbReference>
<dbReference type="GO" id="GO:0006006">
    <property type="term" value="P:glucose metabolic process"/>
    <property type="evidence" value="ECO:0007669"/>
    <property type="project" value="TreeGrafter"/>
</dbReference>
<accession>A0A518K7R5</accession>
<protein>
    <submittedName>
        <fullName evidence="6">Gluconate 5-dehydrogenase</fullName>
        <ecNumber evidence="6">1.1.1.69</ecNumber>
    </submittedName>
</protein>
<proteinExistence type="inferred from homology"/>
<evidence type="ECO:0000256" key="2">
    <source>
        <dbReference type="ARBA" id="ARBA00011881"/>
    </source>
</evidence>
<dbReference type="PANTHER" id="PTHR44252:SF3">
    <property type="entry name" value="D-ERYTHRULOSE REDUCTASE-RELATED"/>
    <property type="match status" value="1"/>
</dbReference>
<evidence type="ECO:0000256" key="4">
    <source>
        <dbReference type="ARBA" id="ARBA00023002"/>
    </source>
</evidence>
<dbReference type="GO" id="GO:0004090">
    <property type="term" value="F:carbonyl reductase (NADPH) activity"/>
    <property type="evidence" value="ECO:0007669"/>
    <property type="project" value="TreeGrafter"/>
</dbReference>
<dbReference type="FunFam" id="3.40.50.720:FF:000214">
    <property type="entry name" value="L-xylulose reductase"/>
    <property type="match status" value="1"/>
</dbReference>
<dbReference type="GO" id="GO:0008874">
    <property type="term" value="F:gluconate 5-dehydrogenase activity"/>
    <property type="evidence" value="ECO:0007669"/>
    <property type="project" value="UniProtKB-EC"/>
</dbReference>
<evidence type="ECO:0000256" key="5">
    <source>
        <dbReference type="SAM" id="MobiDB-lite"/>
    </source>
</evidence>
<dbReference type="Gene3D" id="3.40.50.720">
    <property type="entry name" value="NAD(P)-binding Rossmann-like Domain"/>
    <property type="match status" value="1"/>
</dbReference>
<dbReference type="InterPro" id="IPR036291">
    <property type="entry name" value="NAD(P)-bd_dom_sf"/>
</dbReference>
<dbReference type="EMBL" id="CP036349">
    <property type="protein sequence ID" value="QDV73832.1"/>
    <property type="molecule type" value="Genomic_DNA"/>
</dbReference>
<comment type="subunit">
    <text evidence="2">Homotetramer.</text>
</comment>
<organism evidence="6 7">
    <name type="scientific">Botrimarina mediterranea</name>
    <dbReference type="NCBI Taxonomy" id="2528022"/>
    <lineage>
        <taxon>Bacteria</taxon>
        <taxon>Pseudomonadati</taxon>
        <taxon>Planctomycetota</taxon>
        <taxon>Planctomycetia</taxon>
        <taxon>Pirellulales</taxon>
        <taxon>Lacipirellulaceae</taxon>
        <taxon>Botrimarina</taxon>
    </lineage>
</organism>
<evidence type="ECO:0000256" key="1">
    <source>
        <dbReference type="ARBA" id="ARBA00006484"/>
    </source>
</evidence>
<evidence type="ECO:0000313" key="7">
    <source>
        <dbReference type="Proteomes" id="UP000316426"/>
    </source>
</evidence>
<dbReference type="Pfam" id="PF13561">
    <property type="entry name" value="adh_short_C2"/>
    <property type="match status" value="1"/>
</dbReference>
<dbReference type="Proteomes" id="UP000316426">
    <property type="component" value="Chromosome"/>
</dbReference>
<name>A0A518K7R5_9BACT</name>
<dbReference type="PRINTS" id="PR00081">
    <property type="entry name" value="GDHRDH"/>
</dbReference>
<evidence type="ECO:0000256" key="3">
    <source>
        <dbReference type="ARBA" id="ARBA00022857"/>
    </source>
</evidence>
<dbReference type="SUPFAM" id="SSF51735">
    <property type="entry name" value="NAD(P)-binding Rossmann-fold domains"/>
    <property type="match status" value="1"/>
</dbReference>
<reference evidence="6 7" key="1">
    <citation type="submission" date="2019-02" db="EMBL/GenBank/DDBJ databases">
        <title>Deep-cultivation of Planctomycetes and their phenomic and genomic characterization uncovers novel biology.</title>
        <authorList>
            <person name="Wiegand S."/>
            <person name="Jogler M."/>
            <person name="Boedeker C."/>
            <person name="Pinto D."/>
            <person name="Vollmers J."/>
            <person name="Rivas-Marin E."/>
            <person name="Kohn T."/>
            <person name="Peeters S.H."/>
            <person name="Heuer A."/>
            <person name="Rast P."/>
            <person name="Oberbeckmann S."/>
            <person name="Bunk B."/>
            <person name="Jeske O."/>
            <person name="Meyerdierks A."/>
            <person name="Storesund J.E."/>
            <person name="Kallscheuer N."/>
            <person name="Luecker S."/>
            <person name="Lage O.M."/>
            <person name="Pohl T."/>
            <person name="Merkel B.J."/>
            <person name="Hornburger P."/>
            <person name="Mueller R.-W."/>
            <person name="Bruemmer F."/>
            <person name="Labrenz M."/>
            <person name="Spormann A.M."/>
            <person name="Op den Camp H."/>
            <person name="Overmann J."/>
            <person name="Amann R."/>
            <person name="Jetten M.S.M."/>
            <person name="Mascher T."/>
            <person name="Medema M.H."/>
            <person name="Devos D.P."/>
            <person name="Kaster A.-K."/>
            <person name="Ovreas L."/>
            <person name="Rohde M."/>
            <person name="Galperin M.Y."/>
            <person name="Jogler C."/>
        </authorList>
    </citation>
    <scope>NUCLEOTIDE SEQUENCE [LARGE SCALE GENOMIC DNA]</scope>
    <source>
        <strain evidence="6 7">Spa11</strain>
    </source>
</reference>
<dbReference type="PROSITE" id="PS00061">
    <property type="entry name" value="ADH_SHORT"/>
    <property type="match status" value="1"/>
</dbReference>
<sequence length="268" mass="27923">MSIKLTECAQTHAAPRPQGAPRTSGMTIDLSGRRALVTGAGKGIGRTIASLLSSCGAEVVALSRTGEDLHSLAEEISCETLVVDLENPVAAAQATREAGDIDLLINNAGISIPQSFLGTTIDAFDRTMSVNLRSVLIVSQIVAKGMVERGAGGSIVNVSSQASLVAIADHAAYCASKGALDQLTRVMALELGPHRIRVNAVNPTVTLTPMGEEAWKDPAKRDGMLAKIPLGRFAKPNEIAQAVAFLLSNQSEMINGVTLPIDGGYLIA</sequence>
<dbReference type="PRINTS" id="PR00080">
    <property type="entry name" value="SDRFAMILY"/>
</dbReference>
<gene>
    <name evidence="6" type="primary">gno_1</name>
    <name evidence="6" type="ORF">Spa11_20310</name>
</gene>
<keyword evidence="4 6" id="KW-0560">Oxidoreductase</keyword>
<dbReference type="EC" id="1.1.1.69" evidence="6"/>
<dbReference type="InterPro" id="IPR020904">
    <property type="entry name" value="Sc_DH/Rdtase_CS"/>
</dbReference>
<dbReference type="KEGG" id="bmei:Spa11_20310"/>
<comment type="similarity">
    <text evidence="1">Belongs to the short-chain dehydrogenases/reductases (SDR) family.</text>
</comment>
<dbReference type="GO" id="GO:0050038">
    <property type="term" value="F:L-xylulose reductase (NADPH) activity"/>
    <property type="evidence" value="ECO:0007669"/>
    <property type="project" value="TreeGrafter"/>
</dbReference>
<dbReference type="InterPro" id="IPR002347">
    <property type="entry name" value="SDR_fam"/>
</dbReference>
<feature type="region of interest" description="Disordered" evidence="5">
    <location>
        <begin position="1"/>
        <end position="26"/>
    </location>
</feature>
<keyword evidence="7" id="KW-1185">Reference proteome</keyword>
<dbReference type="AlphaFoldDB" id="A0A518K7R5"/>
<keyword evidence="3" id="KW-0521">NADP</keyword>
<dbReference type="PANTHER" id="PTHR44252">
    <property type="entry name" value="D-ERYTHRULOSE REDUCTASE"/>
    <property type="match status" value="1"/>
</dbReference>
<evidence type="ECO:0000313" key="6">
    <source>
        <dbReference type="EMBL" id="QDV73832.1"/>
    </source>
</evidence>